<evidence type="ECO:0000256" key="1">
    <source>
        <dbReference type="SAM" id="MobiDB-lite"/>
    </source>
</evidence>
<organism evidence="2 3">
    <name type="scientific">Nocardioides marinquilinus</name>
    <dbReference type="NCBI Taxonomy" id="1210400"/>
    <lineage>
        <taxon>Bacteria</taxon>
        <taxon>Bacillati</taxon>
        <taxon>Actinomycetota</taxon>
        <taxon>Actinomycetes</taxon>
        <taxon>Propionibacteriales</taxon>
        <taxon>Nocardioidaceae</taxon>
        <taxon>Nocardioides</taxon>
    </lineage>
</organism>
<feature type="compositionally biased region" description="Low complexity" evidence="1">
    <location>
        <begin position="1002"/>
        <end position="1020"/>
    </location>
</feature>
<feature type="region of interest" description="Disordered" evidence="1">
    <location>
        <begin position="187"/>
        <end position="207"/>
    </location>
</feature>
<dbReference type="EMBL" id="BAABKG010000003">
    <property type="protein sequence ID" value="GAA5149230.1"/>
    <property type="molecule type" value="Genomic_DNA"/>
</dbReference>
<reference evidence="3" key="1">
    <citation type="journal article" date="2019" name="Int. J. Syst. Evol. Microbiol.">
        <title>The Global Catalogue of Microorganisms (GCM) 10K type strain sequencing project: providing services to taxonomists for standard genome sequencing and annotation.</title>
        <authorList>
            <consortium name="The Broad Institute Genomics Platform"/>
            <consortium name="The Broad Institute Genome Sequencing Center for Infectious Disease"/>
            <person name="Wu L."/>
            <person name="Ma J."/>
        </authorList>
    </citation>
    <scope>NUCLEOTIDE SEQUENCE [LARGE SCALE GENOMIC DNA]</scope>
    <source>
        <strain evidence="3">JCM 18459</strain>
    </source>
</reference>
<protein>
    <submittedName>
        <fullName evidence="2">Uncharacterized protein</fullName>
    </submittedName>
</protein>
<evidence type="ECO:0000313" key="2">
    <source>
        <dbReference type="EMBL" id="GAA5149230.1"/>
    </source>
</evidence>
<dbReference type="Proteomes" id="UP001500221">
    <property type="component" value="Unassembled WGS sequence"/>
</dbReference>
<accession>A0ABP9PMS3</accession>
<feature type="region of interest" description="Disordered" evidence="1">
    <location>
        <begin position="993"/>
        <end position="1040"/>
    </location>
</feature>
<proteinExistence type="predicted"/>
<keyword evidence="3" id="KW-1185">Reference proteome</keyword>
<gene>
    <name evidence="2" type="ORF">GCM10023340_24220</name>
</gene>
<comment type="caution">
    <text evidence="2">The sequence shown here is derived from an EMBL/GenBank/DDBJ whole genome shotgun (WGS) entry which is preliminary data.</text>
</comment>
<evidence type="ECO:0000313" key="3">
    <source>
        <dbReference type="Proteomes" id="UP001500221"/>
    </source>
</evidence>
<name>A0ABP9PMS3_9ACTN</name>
<sequence>MRRMVDLSAALLRSLARRQVVTTGTVLVGGTAVTVTAGGPEVLQQLLRAAGARPRTVVERVRRQEDLLAVNLVLRDLDVVTVGGRRYLRPSSGAGTGYLALVLPGQVIGEQVLAKAPGGATGAAPAAGAQLAPPTVLAFTVPSGTKLAYDLNGLLDLEQLDPLWSSSNPERPASLLEAPFRLRMKPSPASHAWSRPGAPVRLTRGQSTTTEVWHLRGRGRGRSTGVDDRLTSVASFTRAGQSTLGALDDADRMSIAAQSGAFQLVDGEVARAPVTVEHLSLTPLGATLDLTASWPAAPSLVAWDHRATIGRDQYVKTVTRGWLAPWGHDAVVVEETWRRLVTTASGRPFAYLRTTSTLLVSPDVDTDVGFARTDHDLGAPVPFKRVRCTTLRTPPITNQGIKPTGGVPLVGAEPVRFSFVGTDWTGREVPFTQVACFVPTSKDGDAARMLYEGVPGSRRVADIGGRPVAVATPDAARPHGTTLPLTALSTVVEPISSTVLAGRRRAPFRPVVEWLDTEVPQVSALAGPGVVRHVYHPTFRASPGNVGGVVLARQTGSEPPPAVGGERTGGLVQVPTYQGLSRTAGAVMAATPAALDQATSGPPSPAAVFEGITLLGGISLADIVDAVDVAGAAGAAGAAVAKPSRAARAAGPAGLAPTIDSVTVDGRTTVTMSITPPLQDADSGSLPVRFRASDEQAAGSLTITTTAATGGTAPAETSLDARLQHVSIELAGLVVLPVRELRVVARTGAPLDVDFVAGDVRYLKALAFLQVLSDVMAVLGAAAGAVGDGTARGTGRGTSLASGPGIAPPSVDVDGTGLRLRQDVAVPDLPLGAFTLSGLSFGFGLTLPYSGALVLDASFAGKQSPFQVTYLGFGGGGYAAIQLTGGTVSLVEVSLHVAGELGMNLGVASGSLSVAVGATMAITPDGLRLTAFFRACGRLSVLQLVSISATFELTLDFHEPETGPTLLVGKATLELRVEVLFVSKTVSTSVTRSIEGGRREAGVPPAGKATGTAGRRALGRSPSTGITGIEPPDEATQPTFSTAYPLATDWSDLCAAYAPVSAGSAGSLS</sequence>